<organism evidence="2 3">
    <name type="scientific">Aeromicrobium panaciterrae</name>
    <dbReference type="NCBI Taxonomy" id="363861"/>
    <lineage>
        <taxon>Bacteria</taxon>
        <taxon>Bacillati</taxon>
        <taxon>Actinomycetota</taxon>
        <taxon>Actinomycetes</taxon>
        <taxon>Propionibacteriales</taxon>
        <taxon>Nocardioidaceae</taxon>
        <taxon>Aeromicrobium</taxon>
    </lineage>
</organism>
<protein>
    <submittedName>
        <fullName evidence="2">Uncharacterized protein</fullName>
    </submittedName>
</protein>
<reference evidence="2 3" key="1">
    <citation type="submission" date="2023-07" db="EMBL/GenBank/DDBJ databases">
        <title>Sorghum-associated microbial communities from plants grown in Nebraska, USA.</title>
        <authorList>
            <person name="Schachtman D."/>
        </authorList>
    </citation>
    <scope>NUCLEOTIDE SEQUENCE [LARGE SCALE GENOMIC DNA]</scope>
    <source>
        <strain evidence="2 3">BE248</strain>
    </source>
</reference>
<sequence>MPRLTLKTTFVVAASLVALSQLTAVTLASLPPNRYSNAAAPHTTYLSPMFTQNWRLFAPNPIAEDRRILFQGSYRAADGTLKQTEWVDWTDVELDLVHHRLVGGRAGYVTNKLFSPLGARYGKLLDAQRHVAVTTEEKDPPSWSELRKSLLAAGPSRPDSVEVYLRYERATIRLATEVLESRWPDRTFVAVRYSLNRQRVTPYDARHGSKQEREAARPREIRRVGGWRIPEVGSKAEQRVIADFDRRHR</sequence>
<comment type="caution">
    <text evidence="2">The sequence shown here is derived from an EMBL/GenBank/DDBJ whole genome shotgun (WGS) entry which is preliminary data.</text>
</comment>
<dbReference type="Pfam" id="PF19136">
    <property type="entry name" value="DUF5819"/>
    <property type="match status" value="1"/>
</dbReference>
<gene>
    <name evidence="2" type="ORF">J2X11_001369</name>
</gene>
<dbReference type="Proteomes" id="UP001257739">
    <property type="component" value="Unassembled WGS sequence"/>
</dbReference>
<dbReference type="EMBL" id="JAVDWH010000001">
    <property type="protein sequence ID" value="MDR7086530.1"/>
    <property type="molecule type" value="Genomic_DNA"/>
</dbReference>
<evidence type="ECO:0000313" key="3">
    <source>
        <dbReference type="Proteomes" id="UP001257739"/>
    </source>
</evidence>
<keyword evidence="3" id="KW-1185">Reference proteome</keyword>
<feature type="signal peptide" evidence="1">
    <location>
        <begin position="1"/>
        <end position="23"/>
    </location>
</feature>
<keyword evidence="1" id="KW-0732">Signal</keyword>
<proteinExistence type="predicted"/>
<feature type="chain" id="PRO_5046471265" evidence="1">
    <location>
        <begin position="24"/>
        <end position="249"/>
    </location>
</feature>
<accession>A0ABU1UMY5</accession>
<name>A0ABU1UMY5_9ACTN</name>
<dbReference type="InterPro" id="IPR043857">
    <property type="entry name" value="DUF5819"/>
</dbReference>
<dbReference type="RefSeq" id="WP_309968528.1">
    <property type="nucleotide sequence ID" value="NZ_JAVDWH010000001.1"/>
</dbReference>
<evidence type="ECO:0000256" key="1">
    <source>
        <dbReference type="SAM" id="SignalP"/>
    </source>
</evidence>
<evidence type="ECO:0000313" key="2">
    <source>
        <dbReference type="EMBL" id="MDR7086530.1"/>
    </source>
</evidence>